<keyword evidence="3" id="KW-1185">Reference proteome</keyword>
<name>A0ABV1E3S8_9FIRM</name>
<accession>A0ABV1E3S8</accession>
<dbReference type="EMBL" id="JBBMFD010000028">
    <property type="protein sequence ID" value="MEQ2441539.1"/>
    <property type="molecule type" value="Genomic_DNA"/>
</dbReference>
<gene>
    <name evidence="2" type="ORF">WMO26_11940</name>
</gene>
<dbReference type="Proteomes" id="UP001489509">
    <property type="component" value="Unassembled WGS sequence"/>
</dbReference>
<comment type="caution">
    <text evidence="2">The sequence shown here is derived from an EMBL/GenBank/DDBJ whole genome shotgun (WGS) entry which is preliminary data.</text>
</comment>
<evidence type="ECO:0000256" key="1">
    <source>
        <dbReference type="SAM" id="Phobius"/>
    </source>
</evidence>
<sequence>MKKLKVVGIVLACITAVILAGIGGYYLMGEKIHIEPGAQAVLEFHDEGPGIQTHITQTLAEEESEQIRNILEGKWALPEKYYVNFTSEISVRFDDKYFCISRDARRIIRLNDEDLYIGIPPEKMDEIHQIFEKYGGYFPCV</sequence>
<organism evidence="2 3">
    <name type="scientific">Solibaculum intestinale</name>
    <dbReference type="NCBI Taxonomy" id="3133165"/>
    <lineage>
        <taxon>Bacteria</taxon>
        <taxon>Bacillati</taxon>
        <taxon>Bacillota</taxon>
        <taxon>Clostridia</taxon>
        <taxon>Eubacteriales</taxon>
        <taxon>Oscillospiraceae</taxon>
        <taxon>Solibaculum</taxon>
    </lineage>
</organism>
<keyword evidence="1" id="KW-0812">Transmembrane</keyword>
<proteinExistence type="predicted"/>
<evidence type="ECO:0000313" key="2">
    <source>
        <dbReference type="EMBL" id="MEQ2441539.1"/>
    </source>
</evidence>
<keyword evidence="1" id="KW-0472">Membrane</keyword>
<evidence type="ECO:0000313" key="3">
    <source>
        <dbReference type="Proteomes" id="UP001489509"/>
    </source>
</evidence>
<dbReference type="RefSeq" id="WP_349220683.1">
    <property type="nucleotide sequence ID" value="NZ_JBBMFD010000028.1"/>
</dbReference>
<reference evidence="2 3" key="1">
    <citation type="submission" date="2024-03" db="EMBL/GenBank/DDBJ databases">
        <title>Human intestinal bacterial collection.</title>
        <authorList>
            <person name="Pauvert C."/>
            <person name="Hitch T.C.A."/>
            <person name="Clavel T."/>
        </authorList>
    </citation>
    <scope>NUCLEOTIDE SEQUENCE [LARGE SCALE GENOMIC DNA]</scope>
    <source>
        <strain evidence="2 3">CLA-JM-H44</strain>
    </source>
</reference>
<feature type="transmembrane region" description="Helical" evidence="1">
    <location>
        <begin position="6"/>
        <end position="27"/>
    </location>
</feature>
<protein>
    <submittedName>
        <fullName evidence="2">Uncharacterized protein</fullName>
    </submittedName>
</protein>
<keyword evidence="1" id="KW-1133">Transmembrane helix</keyword>